<evidence type="ECO:0000313" key="2">
    <source>
        <dbReference type="EMBL" id="CAK9002373.1"/>
    </source>
</evidence>
<keyword evidence="3" id="KW-1185">Reference proteome</keyword>
<organism evidence="2 3">
    <name type="scientific">Durusdinium trenchii</name>
    <dbReference type="NCBI Taxonomy" id="1381693"/>
    <lineage>
        <taxon>Eukaryota</taxon>
        <taxon>Sar</taxon>
        <taxon>Alveolata</taxon>
        <taxon>Dinophyceae</taxon>
        <taxon>Suessiales</taxon>
        <taxon>Symbiodiniaceae</taxon>
        <taxon>Durusdinium</taxon>
    </lineage>
</organism>
<sequence>MQQACGTEGGLLRLAQLLRGMPEASRNLALRRLPEDTHEEHFEAEFGAQFKRLYPGEEMEESDASMDFEAYADSLPAGLEADIGEFIQADGLPESVHYGGNEDDDINHVEDDMAEVDATMDPGEELPAYEPEPFEPLLQDDQEEEEADDECEQLEEPELKKRPAANSKAKAADRQVQKKPAARKPRPNELCPGRRDQPCIFSTSAAGIPAGIHPKRGQKHCTFCDPAELRKAMSSKRPKVLPTWKKLSDDAKKLALTRMARWEGEEKTQEFKDKAEKARPNCAQQDWKQLLEARQMLRSPLEAGELSQYEKAMHQDRQRARRKVLCPEYKGKHGTRKQTEKELADIRARCGEIADVAENDCGLPAPEDPTARMVEAWCKRGSWAMCEACHSLQPQNLEPMDLKRVRKATISAKKCTACKHQEYVPTLADVPVALRHLAPEVLQALRPLDINTGPAVRADYGYRVHMSMMTFAWAPRSVESKIKKLPKADRRVARAALNHLLNCHDSDYSTFYDKHLEFLRRHGKDAEEKLRKRPLRFIEQEGLECALWPHLYWHRNLCETVARASHESRQTRKRKAKRQTVVSDSSGEENSSESGAIQNRRRAEIQESKLGRIKRGFIRKVLSPVIGYGTDYDLLHFVYDLSMWTTVGTKKNIARQTDVPLRVVLSSCPWTPQYWRVRHLAVIDMQRQCGNAALFRTRAPYELTFPYHEWVMHEQRTAGRARMHLAGAETLHQAHVLLELDKGFMSGGRKETGRADRVWKDHLLGPMPPKNVQTVLSRVTRLEFQDGKRKNATKSYHGRGTTHSHSLDFLQNIKDIGLEKKLSAHLPNKKRHPLLHGLVMDGQRDRTSSKLPVRSNPSKWDDKTGKVLLKHTQEDHDLHLRAYFPTTMEITKCHEDVQQPDGNGAVLRYVATYSLKFSDSMDKEWLNEQASDYSVARRVLFSYHPLEPEMWLTLAQERFPQVDYQGTLVNLFVPLPDVEDDSKPKLLKNYENAVWRRDGMPLIEFLRKSNESGDILRRIKEKHFQYAAKMVEEAMLEAGVPPKEAAKRSAELVRSYKRRAKAEASLGTLAEFVEAEWGVWLPEIEEYANAYKCQAEKLIAASMYSMLNDRYYGQWLVLNKPFVGLRDLMDKFGGHADRVPPHYRYFAMALKADPGFWKNDEKIQEQMELEAYNRAMVDTILRKIKAQRCLVGRYLSGELDLADNVDSDDDSGGEEAGNEQKKHQKPKTVLTASQRKLRDSMKPSIERALQAAQAQDDEEQERLMAEALVCNKMLFASGGPGSGKTFILHEQIRRWQAKGARILFVLPTGQLAANMKAQHPDIDVDTYHGGLLFHKELSETLGIMTQYDLIMLDEVSMLTAAQFERVVAMWNAADRLPCLLLAGDFWQLPVVGKADARCDESRLWQPNIKVVNFWEQVRCKDPVLQDMLSALRTAVPTKRQFKQILRGHRAWKTHEPDAWDLQCLLREKPDTTIVTCTRKASALVNELAMKALFEGRHKKPLGEIAMDWEMNEENFLADGTLKKGRPQPVILNVYKGMRIFLTRNLDKENGFVNGMVATVEGYDSRSKCLHVTTKMGKSLAVHLYMEEKADHGHVTCFPIRPGYATTIPKIQGATLPHITIWLDRPGCRAAAYVAMSRVEKADDYLIAGKVLPAHFVPAQ</sequence>
<feature type="compositionally biased region" description="Acidic residues" evidence="1">
    <location>
        <begin position="141"/>
        <end position="156"/>
    </location>
</feature>
<feature type="region of interest" description="Disordered" evidence="1">
    <location>
        <begin position="564"/>
        <end position="602"/>
    </location>
</feature>
<feature type="compositionally biased region" description="Acidic residues" evidence="1">
    <location>
        <begin position="1204"/>
        <end position="1217"/>
    </location>
</feature>
<evidence type="ECO:0000256" key="1">
    <source>
        <dbReference type="SAM" id="MobiDB-lite"/>
    </source>
</evidence>
<keyword evidence="2" id="KW-0347">Helicase</keyword>
<keyword evidence="2" id="KW-0378">Hydrolase</keyword>
<accession>A0ABP0IID9</accession>
<reference evidence="2 3" key="1">
    <citation type="submission" date="2024-02" db="EMBL/GenBank/DDBJ databases">
        <authorList>
            <person name="Chen Y."/>
            <person name="Shah S."/>
            <person name="Dougan E. K."/>
            <person name="Thang M."/>
            <person name="Chan C."/>
        </authorList>
    </citation>
    <scope>NUCLEOTIDE SEQUENCE [LARGE SCALE GENOMIC DNA]</scope>
</reference>
<protein>
    <submittedName>
        <fullName evidence="2">ATP-dependent DNA helicase PIF1 (DNA repair and recombination helicase PIF1)</fullName>
    </submittedName>
</protein>
<dbReference type="InterPro" id="IPR027417">
    <property type="entry name" value="P-loop_NTPase"/>
</dbReference>
<keyword evidence="2" id="KW-0547">Nucleotide-binding</keyword>
<evidence type="ECO:0000313" key="3">
    <source>
        <dbReference type="Proteomes" id="UP001642464"/>
    </source>
</evidence>
<proteinExistence type="predicted"/>
<dbReference type="InterPro" id="IPR051055">
    <property type="entry name" value="PIF1_helicase"/>
</dbReference>
<dbReference type="Pfam" id="PF13245">
    <property type="entry name" value="AAA_19"/>
    <property type="match status" value="1"/>
</dbReference>
<comment type="caution">
    <text evidence="2">The sequence shown here is derived from an EMBL/GenBank/DDBJ whole genome shotgun (WGS) entry which is preliminary data.</text>
</comment>
<dbReference type="Proteomes" id="UP001642464">
    <property type="component" value="Unassembled WGS sequence"/>
</dbReference>
<dbReference type="PANTHER" id="PTHR47642">
    <property type="entry name" value="ATP-DEPENDENT DNA HELICASE"/>
    <property type="match status" value="1"/>
</dbReference>
<dbReference type="Gene3D" id="2.30.30.940">
    <property type="match status" value="1"/>
</dbReference>
<dbReference type="EMBL" id="CAXAMM010004094">
    <property type="protein sequence ID" value="CAK9002373.1"/>
    <property type="molecule type" value="Genomic_DNA"/>
</dbReference>
<feature type="region of interest" description="Disordered" evidence="1">
    <location>
        <begin position="1204"/>
        <end position="1229"/>
    </location>
</feature>
<name>A0ABP0IID9_9DINO</name>
<keyword evidence="2" id="KW-0067">ATP-binding</keyword>
<dbReference type="Gene3D" id="3.40.50.300">
    <property type="entry name" value="P-loop containing nucleotide triphosphate hydrolases"/>
    <property type="match status" value="2"/>
</dbReference>
<dbReference type="SUPFAM" id="SSF52540">
    <property type="entry name" value="P-loop containing nucleoside triphosphate hydrolases"/>
    <property type="match status" value="1"/>
</dbReference>
<gene>
    <name evidence="2" type="ORF">SCF082_LOCUS7316</name>
</gene>
<dbReference type="GO" id="GO:0004386">
    <property type="term" value="F:helicase activity"/>
    <property type="evidence" value="ECO:0007669"/>
    <property type="project" value="UniProtKB-KW"/>
</dbReference>
<feature type="region of interest" description="Disordered" evidence="1">
    <location>
        <begin position="141"/>
        <end position="195"/>
    </location>
</feature>